<keyword evidence="2" id="KW-1185">Reference proteome</keyword>
<accession>A0ABS3R0M6</accession>
<dbReference type="Proteomes" id="UP000666915">
    <property type="component" value="Unassembled WGS sequence"/>
</dbReference>
<comment type="caution">
    <text evidence="1">The sequence shown here is derived from an EMBL/GenBank/DDBJ whole genome shotgun (WGS) entry which is preliminary data.</text>
</comment>
<gene>
    <name evidence="1" type="ORF">J4557_19945</name>
</gene>
<dbReference type="EMBL" id="JAGEOK010000012">
    <property type="protein sequence ID" value="MBO2439800.1"/>
    <property type="molecule type" value="Genomic_DNA"/>
</dbReference>
<evidence type="ECO:0000313" key="2">
    <source>
        <dbReference type="Proteomes" id="UP000666915"/>
    </source>
</evidence>
<reference evidence="1 2" key="1">
    <citation type="submission" date="2021-03" db="EMBL/GenBank/DDBJ databases">
        <authorList>
            <person name="Kanchanasin P."/>
            <person name="Saeng-In P."/>
            <person name="Phongsopitanun W."/>
            <person name="Yuki M."/>
            <person name="Kudo T."/>
            <person name="Ohkuma M."/>
            <person name="Tanasupawat S."/>
        </authorList>
    </citation>
    <scope>NUCLEOTIDE SEQUENCE [LARGE SCALE GENOMIC DNA]</scope>
    <source>
        <strain evidence="1 2">L46</strain>
    </source>
</reference>
<sequence>MRTLPNLGDTVVDMPPIPDQPPPIPDGIMHWYGEATRAWWAVVPGRHGARLIEAPSEDALAVMVDWNLRQVWNGS</sequence>
<protein>
    <submittedName>
        <fullName evidence="1">Uncharacterized protein</fullName>
    </submittedName>
</protein>
<evidence type="ECO:0000313" key="1">
    <source>
        <dbReference type="EMBL" id="MBO2439800.1"/>
    </source>
</evidence>
<dbReference type="RefSeq" id="WP_208268238.1">
    <property type="nucleotide sequence ID" value="NZ_BAAAGM010000010.1"/>
</dbReference>
<proteinExistence type="predicted"/>
<name>A0ABS3R0M6_9ACTN</name>
<organism evidence="1 2">
    <name type="scientific">Actinomadura nitritigenes</name>
    <dbReference type="NCBI Taxonomy" id="134602"/>
    <lineage>
        <taxon>Bacteria</taxon>
        <taxon>Bacillati</taxon>
        <taxon>Actinomycetota</taxon>
        <taxon>Actinomycetes</taxon>
        <taxon>Streptosporangiales</taxon>
        <taxon>Thermomonosporaceae</taxon>
        <taxon>Actinomadura</taxon>
    </lineage>
</organism>